<dbReference type="InterPro" id="IPR014044">
    <property type="entry name" value="CAP_dom"/>
</dbReference>
<reference evidence="4 5" key="1">
    <citation type="journal article" date="2021" name="BMC Biol.">
        <title>Horizontally acquired antibacterial genes associated with adaptive radiation of ladybird beetles.</title>
        <authorList>
            <person name="Li H.S."/>
            <person name="Tang X.F."/>
            <person name="Huang Y.H."/>
            <person name="Xu Z.Y."/>
            <person name="Chen M.L."/>
            <person name="Du X.Y."/>
            <person name="Qiu B.Y."/>
            <person name="Chen P.T."/>
            <person name="Zhang W."/>
            <person name="Slipinski A."/>
            <person name="Escalona H.E."/>
            <person name="Waterhouse R.M."/>
            <person name="Zwick A."/>
            <person name="Pang H."/>
        </authorList>
    </citation>
    <scope>NUCLEOTIDE SEQUENCE [LARGE SCALE GENOMIC DNA]</scope>
    <source>
        <strain evidence="4">SYSU2018</strain>
    </source>
</reference>
<dbReference type="Proteomes" id="UP001516400">
    <property type="component" value="Unassembled WGS sequence"/>
</dbReference>
<name>A0ABD2MNM6_9CUCU</name>
<dbReference type="SUPFAM" id="SSF55797">
    <property type="entry name" value="PR-1-like"/>
    <property type="match status" value="1"/>
</dbReference>
<comment type="caution">
    <text evidence="4">The sequence shown here is derived from an EMBL/GenBank/DDBJ whole genome shotgun (WGS) entry which is preliminary data.</text>
</comment>
<evidence type="ECO:0000313" key="5">
    <source>
        <dbReference type="Proteomes" id="UP001516400"/>
    </source>
</evidence>
<gene>
    <name evidence="4" type="ORF">HHI36_007084</name>
</gene>
<keyword evidence="5" id="KW-1185">Reference proteome</keyword>
<feature type="domain" description="SCP" evidence="3">
    <location>
        <begin position="23"/>
        <end position="193"/>
    </location>
</feature>
<comment type="subcellular location">
    <subcellularLocation>
        <location evidence="1">Secreted</location>
    </subcellularLocation>
</comment>
<dbReference type="SMART" id="SM00198">
    <property type="entry name" value="SCP"/>
    <property type="match status" value="1"/>
</dbReference>
<dbReference type="PRINTS" id="PR00837">
    <property type="entry name" value="V5TPXLIKE"/>
</dbReference>
<dbReference type="Gene3D" id="3.40.33.10">
    <property type="entry name" value="CAP"/>
    <property type="match status" value="1"/>
</dbReference>
<keyword evidence="2" id="KW-0964">Secreted</keyword>
<evidence type="ECO:0000256" key="2">
    <source>
        <dbReference type="ARBA" id="ARBA00022525"/>
    </source>
</evidence>
<dbReference type="InterPro" id="IPR035940">
    <property type="entry name" value="CAP_sf"/>
</dbReference>
<dbReference type="AlphaFoldDB" id="A0ABD2MNM6"/>
<organism evidence="4 5">
    <name type="scientific">Cryptolaemus montrouzieri</name>
    <dbReference type="NCBI Taxonomy" id="559131"/>
    <lineage>
        <taxon>Eukaryota</taxon>
        <taxon>Metazoa</taxon>
        <taxon>Ecdysozoa</taxon>
        <taxon>Arthropoda</taxon>
        <taxon>Hexapoda</taxon>
        <taxon>Insecta</taxon>
        <taxon>Pterygota</taxon>
        <taxon>Neoptera</taxon>
        <taxon>Endopterygota</taxon>
        <taxon>Coleoptera</taxon>
        <taxon>Polyphaga</taxon>
        <taxon>Cucujiformia</taxon>
        <taxon>Coccinelloidea</taxon>
        <taxon>Coccinellidae</taxon>
        <taxon>Scymninae</taxon>
        <taxon>Scymnini</taxon>
        <taxon>Cryptolaemus</taxon>
    </lineage>
</organism>
<dbReference type="InterPro" id="IPR001283">
    <property type="entry name" value="CRISP-related"/>
</dbReference>
<dbReference type="EMBL" id="JABFTP020000021">
    <property type="protein sequence ID" value="KAL3267947.1"/>
    <property type="molecule type" value="Genomic_DNA"/>
</dbReference>
<dbReference type="CDD" id="cd05380">
    <property type="entry name" value="CAP_euk"/>
    <property type="match status" value="1"/>
</dbReference>
<dbReference type="GO" id="GO:0005576">
    <property type="term" value="C:extracellular region"/>
    <property type="evidence" value="ECO:0007669"/>
    <property type="project" value="UniProtKB-SubCell"/>
</dbReference>
<dbReference type="InterPro" id="IPR002413">
    <property type="entry name" value="V5_allergen-like"/>
</dbReference>
<evidence type="ECO:0000313" key="4">
    <source>
        <dbReference type="EMBL" id="KAL3267947.1"/>
    </source>
</evidence>
<evidence type="ECO:0000259" key="3">
    <source>
        <dbReference type="SMART" id="SM00198"/>
    </source>
</evidence>
<dbReference type="PRINTS" id="PR00838">
    <property type="entry name" value="V5ALLERGEN"/>
</dbReference>
<sequence length="305" mass="35506">MCRYKDKIPDNCTDYQKIELTLENKTDIVDIHNNLRNFVASGGYINETDTHFPEAAAMNYLRWSDELASIAQRWADQCLPNENQDECRDTEEFAVGQNVVVVEISSRENIPNFPDLFMTKWSNSFHYFNLNDIVEFNASKIDEIGQYSQLIWDTTEYIGCALITFKSPFVEKTSTVHIVRMVCNYGPSGNLQDTPIYKVGQPCSLCVSKQCHERFHSLCIMNLKAQLAVERSKINEDVRRIMMEKYSMFQNGDDCFCEDIFDLDSGSEYKSRMIPDITIFIILLNFRYCSRIFRLIFNLFLSEND</sequence>
<proteinExistence type="predicted"/>
<dbReference type="Pfam" id="PF00188">
    <property type="entry name" value="CAP"/>
    <property type="match status" value="1"/>
</dbReference>
<dbReference type="PANTHER" id="PTHR10334">
    <property type="entry name" value="CYSTEINE-RICH SECRETORY PROTEIN-RELATED"/>
    <property type="match status" value="1"/>
</dbReference>
<accession>A0ABD2MNM6</accession>
<protein>
    <recommendedName>
        <fullName evidence="3">SCP domain-containing protein</fullName>
    </recommendedName>
</protein>
<evidence type="ECO:0000256" key="1">
    <source>
        <dbReference type="ARBA" id="ARBA00004613"/>
    </source>
</evidence>